<feature type="transmembrane region" description="Helical" evidence="6">
    <location>
        <begin position="378"/>
        <end position="404"/>
    </location>
</feature>
<evidence type="ECO:0000256" key="5">
    <source>
        <dbReference type="ARBA" id="ARBA00023136"/>
    </source>
</evidence>
<name>R8BRR4_PHAM7</name>
<evidence type="ECO:0000256" key="4">
    <source>
        <dbReference type="ARBA" id="ARBA00022989"/>
    </source>
</evidence>
<dbReference type="SUPFAM" id="SSF103473">
    <property type="entry name" value="MFS general substrate transporter"/>
    <property type="match status" value="1"/>
</dbReference>
<dbReference type="Pfam" id="PF06609">
    <property type="entry name" value="TRI12"/>
    <property type="match status" value="1"/>
</dbReference>
<dbReference type="InterPro" id="IPR036259">
    <property type="entry name" value="MFS_trans_sf"/>
</dbReference>
<feature type="transmembrane region" description="Helical" evidence="6">
    <location>
        <begin position="346"/>
        <end position="366"/>
    </location>
</feature>
<dbReference type="Gene3D" id="1.20.1250.20">
    <property type="entry name" value="MFS general substrate transporter like domains"/>
    <property type="match status" value="1"/>
</dbReference>
<dbReference type="InterPro" id="IPR020846">
    <property type="entry name" value="MFS_dom"/>
</dbReference>
<feature type="transmembrane region" description="Helical" evidence="6">
    <location>
        <begin position="48"/>
        <end position="64"/>
    </location>
</feature>
<evidence type="ECO:0000313" key="8">
    <source>
        <dbReference type="EMBL" id="EOO02031.1"/>
    </source>
</evidence>
<dbReference type="RefSeq" id="XP_007913229.1">
    <property type="nucleotide sequence ID" value="XM_007915038.1"/>
</dbReference>
<feature type="transmembrane region" description="Helical" evidence="6">
    <location>
        <begin position="321"/>
        <end position="340"/>
    </location>
</feature>
<organism evidence="8 9">
    <name type="scientific">Phaeoacremonium minimum (strain UCR-PA7)</name>
    <name type="common">Esca disease fungus</name>
    <name type="synonym">Togninia minima</name>
    <dbReference type="NCBI Taxonomy" id="1286976"/>
    <lineage>
        <taxon>Eukaryota</taxon>
        <taxon>Fungi</taxon>
        <taxon>Dikarya</taxon>
        <taxon>Ascomycota</taxon>
        <taxon>Pezizomycotina</taxon>
        <taxon>Sordariomycetes</taxon>
        <taxon>Sordariomycetidae</taxon>
        <taxon>Togniniales</taxon>
        <taxon>Togniniaceae</taxon>
        <taxon>Phaeoacremonium</taxon>
    </lineage>
</organism>
<dbReference type="EMBL" id="KB932934">
    <property type="protein sequence ID" value="EOO02031.1"/>
    <property type="molecule type" value="Genomic_DNA"/>
</dbReference>
<gene>
    <name evidence="8" type="ORF">UCRPA7_2465</name>
</gene>
<reference evidence="9" key="1">
    <citation type="journal article" date="2013" name="Genome Announc.">
        <title>Draft genome sequence of the ascomycete Phaeoacremonium aleophilum strain UCR-PA7, a causal agent of the esca disease complex in grapevines.</title>
        <authorList>
            <person name="Blanco-Ulate B."/>
            <person name="Rolshausen P."/>
            <person name="Cantu D."/>
        </authorList>
    </citation>
    <scope>NUCLEOTIDE SEQUENCE [LARGE SCALE GENOMIC DNA]</scope>
    <source>
        <strain evidence="9">UCR-PA7</strain>
    </source>
</reference>
<dbReference type="PROSITE" id="PS50850">
    <property type="entry name" value="MFS"/>
    <property type="match status" value="1"/>
</dbReference>
<evidence type="ECO:0000256" key="3">
    <source>
        <dbReference type="ARBA" id="ARBA00022692"/>
    </source>
</evidence>
<dbReference type="PANTHER" id="PTHR23501">
    <property type="entry name" value="MAJOR FACILITATOR SUPERFAMILY"/>
    <property type="match status" value="1"/>
</dbReference>
<keyword evidence="4 6" id="KW-1133">Transmembrane helix</keyword>
<dbReference type="GeneID" id="19322717"/>
<feature type="transmembrane region" description="Helical" evidence="6">
    <location>
        <begin position="140"/>
        <end position="159"/>
    </location>
</feature>
<dbReference type="HOGENOM" id="CLU_000960_25_1_1"/>
<dbReference type="eggNOG" id="KOG0254">
    <property type="taxonomic scope" value="Eukaryota"/>
</dbReference>
<proteinExistence type="predicted"/>
<dbReference type="Proteomes" id="UP000014074">
    <property type="component" value="Unassembled WGS sequence"/>
</dbReference>
<dbReference type="KEGG" id="tmn:UCRPA7_2465"/>
<feature type="transmembrane region" description="Helical" evidence="6">
    <location>
        <begin position="213"/>
        <end position="233"/>
    </location>
</feature>
<feature type="transmembrane region" description="Helical" evidence="6">
    <location>
        <begin position="254"/>
        <end position="276"/>
    </location>
</feature>
<keyword evidence="5 6" id="KW-0472">Membrane</keyword>
<dbReference type="OrthoDB" id="2587356at2759"/>
<feature type="transmembrane region" description="Helical" evidence="6">
    <location>
        <begin position="296"/>
        <end position="314"/>
    </location>
</feature>
<feature type="transmembrane region" description="Helical" evidence="6">
    <location>
        <begin position="105"/>
        <end position="128"/>
    </location>
</feature>
<feature type="transmembrane region" description="Helical" evidence="6">
    <location>
        <begin position="180"/>
        <end position="201"/>
    </location>
</feature>
<feature type="domain" description="Major facilitator superfamily (MFS) profile" evidence="7">
    <location>
        <begin position="1"/>
        <end position="498"/>
    </location>
</feature>
<accession>R8BRR4</accession>
<dbReference type="PANTHER" id="PTHR23501:SF195">
    <property type="entry name" value="PEP5"/>
    <property type="match status" value="1"/>
</dbReference>
<feature type="transmembrane region" description="Helical" evidence="6">
    <location>
        <begin position="474"/>
        <end position="493"/>
    </location>
</feature>
<evidence type="ECO:0000313" key="9">
    <source>
        <dbReference type="Proteomes" id="UP000014074"/>
    </source>
</evidence>
<evidence type="ECO:0000256" key="2">
    <source>
        <dbReference type="ARBA" id="ARBA00022448"/>
    </source>
</evidence>
<keyword evidence="3 6" id="KW-0812">Transmembrane</keyword>
<dbReference type="GO" id="GO:0022857">
    <property type="term" value="F:transmembrane transporter activity"/>
    <property type="evidence" value="ECO:0007669"/>
    <property type="project" value="InterPro"/>
</dbReference>
<sequence length="538" mass="58026">MKPKLSYIGTSLNNVQAQTWVPNSLALMQAVVSPLFSSASDVFQARKWLLVGTSAISLIGAAIAPGSTDIYRLIAATVLIGVGFSSVGLAFAVPSEILPRKWRPMSQAVMNIAACLGAVTGPLVIGAFTKADEMNGWKNFYWVQMALWGATAIGIFFGYRPPKRHTRLDHLSIWQKLTHLDLPGFGLLTTGLTLFLVALNLGGGLFSWTNARVLSLMIIGLVIIVCFGVYEWKGTKTGILHHELFQGGKAAGRTFALCIVLMLIEGILLFSYVIFYPIMTSQLFEKDPFLLTVRGLPFWVVSGLSTAVWGYWSMRLGTVRTPLFTGFLIYTAGLVGLATIRPRDDLRCLIFAGLAGLGFGAPLVLITAAVQLSTPHHLIATATAVATSARAVGATVFTAIYSAAYGSVIGVKLPNGITSAAIKTGLEADYVPSFIGALTSQNTTALYAIPGVNSTIIDAVMGAENQAYADSLHVVYYIAIPFGVVACFICFFLGDLRSTMNYRVDAPVENLTARRHPAEKKTIDRLVWNIVKSILMHF</sequence>
<feature type="transmembrane region" description="Helical" evidence="6">
    <location>
        <begin position="70"/>
        <end position="93"/>
    </location>
</feature>
<evidence type="ECO:0000259" key="7">
    <source>
        <dbReference type="PROSITE" id="PS50850"/>
    </source>
</evidence>
<keyword evidence="9" id="KW-1185">Reference proteome</keyword>
<keyword evidence="2" id="KW-0813">Transport</keyword>
<dbReference type="AlphaFoldDB" id="R8BRR4"/>
<comment type="subcellular location">
    <subcellularLocation>
        <location evidence="1">Membrane</location>
        <topology evidence="1">Multi-pass membrane protein</topology>
    </subcellularLocation>
</comment>
<evidence type="ECO:0000256" key="6">
    <source>
        <dbReference type="SAM" id="Phobius"/>
    </source>
</evidence>
<protein>
    <submittedName>
        <fullName evidence="8">Putative siderophore iron protein</fullName>
    </submittedName>
</protein>
<dbReference type="InterPro" id="IPR010573">
    <property type="entry name" value="MFS_Str1/Tri12-like"/>
</dbReference>
<dbReference type="GO" id="GO:0005886">
    <property type="term" value="C:plasma membrane"/>
    <property type="evidence" value="ECO:0007669"/>
    <property type="project" value="TreeGrafter"/>
</dbReference>
<evidence type="ECO:0000256" key="1">
    <source>
        <dbReference type="ARBA" id="ARBA00004141"/>
    </source>
</evidence>